<evidence type="ECO:0000256" key="3">
    <source>
        <dbReference type="SAM" id="MobiDB-lite"/>
    </source>
</evidence>
<organism evidence="5 6">
    <name type="scientific">Gryllus longicercus</name>
    <dbReference type="NCBI Taxonomy" id="2509291"/>
    <lineage>
        <taxon>Eukaryota</taxon>
        <taxon>Metazoa</taxon>
        <taxon>Ecdysozoa</taxon>
        <taxon>Arthropoda</taxon>
        <taxon>Hexapoda</taxon>
        <taxon>Insecta</taxon>
        <taxon>Pterygota</taxon>
        <taxon>Neoptera</taxon>
        <taxon>Polyneoptera</taxon>
        <taxon>Orthoptera</taxon>
        <taxon>Ensifera</taxon>
        <taxon>Gryllidea</taxon>
        <taxon>Grylloidea</taxon>
        <taxon>Gryllidae</taxon>
        <taxon>Gryllinae</taxon>
        <taxon>Gryllus</taxon>
    </lineage>
</organism>
<keyword evidence="1" id="KW-0863">Zinc-finger</keyword>
<evidence type="ECO:0000259" key="4">
    <source>
        <dbReference type="PROSITE" id="PS50103"/>
    </source>
</evidence>
<dbReference type="PROSITE" id="PS50103">
    <property type="entry name" value="ZF_C3H1"/>
    <property type="match status" value="1"/>
</dbReference>
<feature type="compositionally biased region" description="Basic residues" evidence="3">
    <location>
        <begin position="1069"/>
        <end position="1080"/>
    </location>
</feature>
<dbReference type="Proteomes" id="UP001378592">
    <property type="component" value="Unassembled WGS sequence"/>
</dbReference>
<evidence type="ECO:0000313" key="5">
    <source>
        <dbReference type="EMBL" id="KAK7791408.1"/>
    </source>
</evidence>
<feature type="domain" description="C3H1-type" evidence="4">
    <location>
        <begin position="1864"/>
        <end position="1887"/>
    </location>
</feature>
<dbReference type="GO" id="GO:0008270">
    <property type="term" value="F:zinc ion binding"/>
    <property type="evidence" value="ECO:0007669"/>
    <property type="project" value="UniProtKB-KW"/>
</dbReference>
<feature type="region of interest" description="Disordered" evidence="3">
    <location>
        <begin position="1158"/>
        <end position="1215"/>
    </location>
</feature>
<name>A0AAN9Z0A5_9ORTH</name>
<feature type="region of interest" description="Disordered" evidence="3">
    <location>
        <begin position="1"/>
        <end position="41"/>
    </location>
</feature>
<feature type="region of interest" description="Disordered" evidence="3">
    <location>
        <begin position="894"/>
        <end position="925"/>
    </location>
</feature>
<accession>A0AAN9Z0A5</accession>
<feature type="compositionally biased region" description="Basic residues" evidence="3">
    <location>
        <begin position="1537"/>
        <end position="1546"/>
    </location>
</feature>
<feature type="compositionally biased region" description="Polar residues" evidence="3">
    <location>
        <begin position="1171"/>
        <end position="1195"/>
    </location>
</feature>
<feature type="region of interest" description="Disordered" evidence="3">
    <location>
        <begin position="1537"/>
        <end position="1592"/>
    </location>
</feature>
<evidence type="ECO:0000256" key="1">
    <source>
        <dbReference type="PROSITE-ProRule" id="PRU00723"/>
    </source>
</evidence>
<keyword evidence="1" id="KW-0862">Zinc</keyword>
<feature type="compositionally biased region" description="Polar residues" evidence="3">
    <location>
        <begin position="546"/>
        <end position="557"/>
    </location>
</feature>
<feature type="compositionally biased region" description="Low complexity" evidence="3">
    <location>
        <begin position="985"/>
        <end position="996"/>
    </location>
</feature>
<feature type="zinc finger region" description="C3H1-type" evidence="1">
    <location>
        <begin position="1864"/>
        <end position="1887"/>
    </location>
</feature>
<feature type="compositionally biased region" description="Low complexity" evidence="3">
    <location>
        <begin position="564"/>
        <end position="573"/>
    </location>
</feature>
<feature type="compositionally biased region" description="Basic residues" evidence="3">
    <location>
        <begin position="180"/>
        <end position="189"/>
    </location>
</feature>
<reference evidence="5 6" key="1">
    <citation type="submission" date="2024-03" db="EMBL/GenBank/DDBJ databases">
        <title>The genome assembly and annotation of the cricket Gryllus longicercus Weissman &amp; Gray.</title>
        <authorList>
            <person name="Szrajer S."/>
            <person name="Gray D."/>
            <person name="Ylla G."/>
        </authorList>
    </citation>
    <scope>NUCLEOTIDE SEQUENCE [LARGE SCALE GENOMIC DNA]</scope>
    <source>
        <strain evidence="5">DAG 2021-001</strain>
        <tissue evidence="5">Whole body minus gut</tissue>
    </source>
</reference>
<evidence type="ECO:0000256" key="2">
    <source>
        <dbReference type="SAM" id="Coils"/>
    </source>
</evidence>
<feature type="region of interest" description="Disordered" evidence="3">
    <location>
        <begin position="1060"/>
        <end position="1083"/>
    </location>
</feature>
<keyword evidence="1" id="KW-0479">Metal-binding</keyword>
<sequence length="1887" mass="208461">MSTPTEIRNEIDEEPEEGEIQDDEGSLEDVSSDEEIAPLAKRRERTCTLVTVRGQFVKTEKKQLIRSPRREMRLCPERSDVNLKKCQSRVKSGCRTAGVPDSYYESVLRHKSLKEHSQKGKMHEKENKAKESKKGRRRSISFHGSGSDLRNTYIGPDHAESYFSSTSSKVPWHKGDLKDKHKKKKKSSKTNKVSNPLGEVSASQRKTSREYCNLIDCVQTGENAKEELIQTMPEKKPEAEEMPELTSPSSPSSDIQILEVPVIVPEIITICDSDDEVMKSGNGNCNVNPSCTQEEDNICNIQLPPDPRPSPPKEIVEESCEDPDDNLKLLREAALNSSKSDPCVSVIRDDEVLQLRLAALRSAIIRKCEERKKKGITLTKTNKNVGDKQVMSISPLGSPNCSDEIDRDLSSPFEFNMLSNHDMPEPANDSEVDKITTIDMELADSDEEKEQECTESGYHNCEVSEVKLNNNNSTSFVADGRPLEPHRDDESNIIYSVESVASVVPQDCPPATHFTTVCTTDSPTGYIIGDQELEQSPFEVEIPSISEQPLDSMSKPQSDIGESGNLLGLNNGNQSPSSDQILEVSNCEHVHDKIHETVAECCLTEEVSRKSFQPSESSEIVALVSVDSRNNEALDMISSRSDCSFLSPVSRELDLDSMIVLDEVGKSSDEARSESSIEDVSSSGKLANSLYDEKENICGSINVADLFEENSDVNICNFSNSRSSSENVPIFSDNFETTQEMFEKDINVHLYSATSSECPANEISQNNSKNFEICGSTLSTCGEVSDFSLQIAISNSQGSNELLPQANINKDLQLEECAKGYTEITSELSNLSSNLLNDTETRDKEVCSESVGITGNTDNSQNFSKFSSVEGKGFLDLLEADCCKSLLKPVLSSASEEKSVDSSNVRDLVHEPGDPVIDSSSVDQLQQTDHMFLTDTLKSGEKSNNQESITEDDETVLRDSLLAMLKKRTKEQNIKHTSETDVPINNENGNSVPENNQTAKNIFPISLEKKSCNEKGESNGLNKNDSKSDDSLLKQASVSCSLNVSPSLVKTLPKKQLFPIRNPTSLNKRGAKSNKIRRREAKVPGQLTPLFNVNVPKLVIHLGEDSDSNEDENECIAVPSNSNGSDASEEAKDKSSGSQSVPPDFEKKLDLLLKQARFQQETSTKDDQDNSSENPNSPATSMNKIITLSSTSSNADAEKTSKSISSSNGSSNTHLLTSSKVSPLIVHGVNNQRDKNININTVSKDKTVLSGNIVNVTRTSVGRAVDVNKKDIHGRIKYTSAVANSSSSVSSVVPNCKENHQKDIGLLPSSKQKEYIRLKRQLAQLARREQEVKAKENVKVTNAIRLPVSKDGTEENKIFTNQDVRNTIIKNTAGIGSERSPFTRKFVRRGQGGTIITRADFGKSRRIVRSITTTYGSHTLSRNRLTVTTPNRVGISSVDGSSIVRRVLCVPQKRIVSTLTNVKKVPPGFQNVAPRVSPSDTQSDLANIVRKSSEEHVNATDGPLLQVGIVRTINNKQEKQSSESSVQGSSKVIRKYNVKSALKRKGSTSDINGVLRKKPASEHPSSREENESESSLENTHLKDNSMSESNECTRRLSGIVQIGENTPLSKRKRCNSELSDVPVQRIPIDQESTEQHAISSVQCNCQDSTKTVLPERTLADGLWDSESKLISKRYQVLEDIASVQMNLHEIEKVTELRQQIVRDIKRLQNEMNFAKAQLCKKEELLKVLYSEVEIAKRDIMRRQSETLLLSVECEEMGGKVHGSNYSVPNTCTDLIRKGMAAISKTLQEMEDQKLATNSEHEIPAPSPTGETVLKESNTVQETTNEIPEAEEMPNINIEDSNKQNSGSYLSPLDAMRTTTEPNNDNQAVLCPYHIMGSCKDKECSYLH</sequence>
<feature type="compositionally biased region" description="Basic and acidic residues" evidence="3">
    <location>
        <begin position="114"/>
        <end position="132"/>
    </location>
</feature>
<feature type="region of interest" description="Disordered" evidence="3">
    <location>
        <begin position="970"/>
        <end position="997"/>
    </location>
</feature>
<feature type="region of interest" description="Disordered" evidence="3">
    <location>
        <begin position="546"/>
        <end position="579"/>
    </location>
</feature>
<keyword evidence="6" id="KW-1185">Reference proteome</keyword>
<feature type="compositionally biased region" description="Acidic residues" evidence="3">
    <location>
        <begin position="11"/>
        <end position="36"/>
    </location>
</feature>
<feature type="compositionally biased region" description="Basic and acidic residues" evidence="3">
    <location>
        <begin position="970"/>
        <end position="979"/>
    </location>
</feature>
<feature type="region of interest" description="Disordered" evidence="3">
    <location>
        <begin position="1104"/>
        <end position="1144"/>
    </location>
</feature>
<feature type="region of interest" description="Disordered" evidence="3">
    <location>
        <begin position="1816"/>
        <end position="1862"/>
    </location>
</feature>
<gene>
    <name evidence="5" type="ORF">R5R35_010531</name>
</gene>
<dbReference type="EMBL" id="JAZDUA010000539">
    <property type="protein sequence ID" value="KAK7791408.1"/>
    <property type="molecule type" value="Genomic_DNA"/>
</dbReference>
<protein>
    <recommendedName>
        <fullName evidence="4">C3H1-type domain-containing protein</fullName>
    </recommendedName>
</protein>
<proteinExistence type="predicted"/>
<keyword evidence="2" id="KW-0175">Coiled coil</keyword>
<evidence type="ECO:0000313" key="6">
    <source>
        <dbReference type="Proteomes" id="UP001378592"/>
    </source>
</evidence>
<comment type="caution">
    <text evidence="5">The sequence shown here is derived from an EMBL/GenBank/DDBJ whole genome shotgun (WGS) entry which is preliminary data.</text>
</comment>
<feature type="region of interest" description="Disordered" evidence="3">
    <location>
        <begin position="113"/>
        <end position="205"/>
    </location>
</feature>
<dbReference type="InterPro" id="IPR000571">
    <property type="entry name" value="Znf_CCCH"/>
</dbReference>
<feature type="compositionally biased region" description="Basic and acidic residues" evidence="3">
    <location>
        <begin position="1559"/>
        <end position="1569"/>
    </location>
</feature>
<feature type="coiled-coil region" evidence="2">
    <location>
        <begin position="1690"/>
        <end position="1717"/>
    </location>
</feature>
<feature type="compositionally biased region" description="Acidic residues" evidence="3">
    <location>
        <begin position="1105"/>
        <end position="1114"/>
    </location>
</feature>
<feature type="compositionally biased region" description="Low complexity" evidence="3">
    <location>
        <begin position="1202"/>
        <end position="1215"/>
    </location>
</feature>
<feature type="compositionally biased region" description="Polar residues" evidence="3">
    <location>
        <begin position="1816"/>
        <end position="1825"/>
    </location>
</feature>